<dbReference type="Gene3D" id="3.30.565.60">
    <property type="match status" value="1"/>
</dbReference>
<dbReference type="KEGG" id="mequ:KFV11_01535"/>
<gene>
    <name evidence="3" type="ORF">KFV11_01535</name>
</gene>
<dbReference type="PANTHER" id="PTHR30595">
    <property type="entry name" value="GLPR-RELATED TRANSCRIPTIONAL REPRESSOR"/>
    <property type="match status" value="1"/>
</dbReference>
<dbReference type="RefSeq" id="WP_254250151.1">
    <property type="nucleotide sequence ID" value="NZ_CP073809.1"/>
</dbReference>
<dbReference type="GO" id="GO:0003677">
    <property type="term" value="F:DNA binding"/>
    <property type="evidence" value="ECO:0007669"/>
    <property type="project" value="UniProtKB-KW"/>
</dbReference>
<evidence type="ECO:0000256" key="1">
    <source>
        <dbReference type="ARBA" id="ARBA00023125"/>
    </source>
</evidence>
<evidence type="ECO:0000313" key="3">
    <source>
        <dbReference type="EMBL" id="UTH14081.1"/>
    </source>
</evidence>
<evidence type="ECO:0000259" key="2">
    <source>
        <dbReference type="Pfam" id="PF04326"/>
    </source>
</evidence>
<name>A0A9Q9F273_9STAP</name>
<keyword evidence="1" id="KW-0238">DNA-binding</keyword>
<dbReference type="InterPro" id="IPR038461">
    <property type="entry name" value="Schlafen_AlbA_2_dom_sf"/>
</dbReference>
<dbReference type="PANTHER" id="PTHR30595:SF6">
    <property type="entry name" value="SCHLAFEN ALBA-2 DOMAIN-CONTAINING PROTEIN"/>
    <property type="match status" value="1"/>
</dbReference>
<dbReference type="InterPro" id="IPR007421">
    <property type="entry name" value="Schlafen_AlbA_2_dom"/>
</dbReference>
<dbReference type="Pfam" id="PF04326">
    <property type="entry name" value="SLFN_AlbA_2"/>
    <property type="match status" value="1"/>
</dbReference>
<proteinExistence type="predicted"/>
<dbReference type="Pfam" id="PF13749">
    <property type="entry name" value="HATPase_c_4"/>
    <property type="match status" value="1"/>
</dbReference>
<feature type="domain" description="Schlafen AlbA-2" evidence="2">
    <location>
        <begin position="2"/>
        <end position="125"/>
    </location>
</feature>
<sequence>MESYNTEYKEDMPKPQSMKAEIVSFLNSNSGGTILLGVDDNGKPITFDSEEKRLQVYKSWEETLMNWVATAFRPEITGLVMIEPNEIPFKITVSAGVNKPYYYTDGEGLNSKGVYIREGSSKRRASDAELRRMLNRHIANSFDGESSTFSKLNFKSAQSVFEELSLEFDEIALNFRKNNNEHYNNAGLIVSDQNPFISKLAVYSGTDTLSFKDKQKFEGSIVRQIDDVLNYLRLINNNEITFGGNGRRIESFSYPQDAIREALMNAFIHRDYTMTSDIKIEIYNNRIEISSPGSLPDGLTIEDIKRGANAKRNPILINALDKMDYIENYGSGIRRIYSLYKGFTKQPELIATHNLFTVILYNKNYKLNQIPSNAKLTEIVEYLSDGKLASRLEIQEAMGLQKSYTAELIAELKKADIITSEGRGPGTKYYLKNE</sequence>
<dbReference type="AlphaFoldDB" id="A0A9Q9F273"/>
<protein>
    <submittedName>
        <fullName evidence="3">DNA binding domain-containing protein</fullName>
    </submittedName>
</protein>
<dbReference type="Gene3D" id="3.30.950.30">
    <property type="entry name" value="Schlafen, AAA domain"/>
    <property type="match status" value="1"/>
</dbReference>
<dbReference type="EMBL" id="CP073809">
    <property type="protein sequence ID" value="UTH14081.1"/>
    <property type="molecule type" value="Genomic_DNA"/>
</dbReference>
<accession>A0A9Q9F273</accession>
<evidence type="ECO:0000313" key="4">
    <source>
        <dbReference type="Proteomes" id="UP001057381"/>
    </source>
</evidence>
<dbReference type="InterPro" id="IPR038475">
    <property type="entry name" value="RecG_C_sf"/>
</dbReference>
<organism evidence="3 4">
    <name type="scientific">Macrococcus equipercicus</name>
    <dbReference type="NCBI Taxonomy" id="69967"/>
    <lineage>
        <taxon>Bacteria</taxon>
        <taxon>Bacillati</taxon>
        <taxon>Bacillota</taxon>
        <taxon>Bacilli</taxon>
        <taxon>Bacillales</taxon>
        <taxon>Staphylococcaceae</taxon>
        <taxon>Macrococcus</taxon>
    </lineage>
</organism>
<reference evidence="3" key="1">
    <citation type="submission" date="2021-04" db="EMBL/GenBank/DDBJ databases">
        <title>Complete Genome Sequences of Macrococcus spp. from dog and cattle.</title>
        <authorList>
            <person name="Schwendener S."/>
            <person name="Perreten V."/>
        </authorList>
    </citation>
    <scope>NUCLEOTIDE SEQUENCE</scope>
    <source>
        <strain evidence="3">Epi0143-OL</strain>
    </source>
</reference>
<dbReference type="CDD" id="cd00090">
    <property type="entry name" value="HTH_ARSR"/>
    <property type="match status" value="1"/>
</dbReference>
<dbReference type="Proteomes" id="UP001057381">
    <property type="component" value="Chromosome"/>
</dbReference>
<dbReference type="InterPro" id="IPR011991">
    <property type="entry name" value="ArsR-like_HTH"/>
</dbReference>